<dbReference type="EMBL" id="PEDP01000373">
    <property type="protein sequence ID" value="POS86233.1"/>
    <property type="molecule type" value="Genomic_DNA"/>
</dbReference>
<evidence type="ECO:0000313" key="3">
    <source>
        <dbReference type="Proteomes" id="UP000237438"/>
    </source>
</evidence>
<dbReference type="AlphaFoldDB" id="A0A2S4PW15"/>
<feature type="non-terminal residue" evidence="2">
    <location>
        <position position="204"/>
    </location>
</feature>
<feature type="non-terminal residue" evidence="2">
    <location>
        <position position="1"/>
    </location>
</feature>
<evidence type="ECO:0000313" key="2">
    <source>
        <dbReference type="EMBL" id="POS86233.1"/>
    </source>
</evidence>
<organism evidence="2 3">
    <name type="scientific">Erysiphe pulchra</name>
    <dbReference type="NCBI Taxonomy" id="225359"/>
    <lineage>
        <taxon>Eukaryota</taxon>
        <taxon>Fungi</taxon>
        <taxon>Dikarya</taxon>
        <taxon>Ascomycota</taxon>
        <taxon>Pezizomycotina</taxon>
        <taxon>Leotiomycetes</taxon>
        <taxon>Erysiphales</taxon>
        <taxon>Erysiphaceae</taxon>
        <taxon>Erysiphe</taxon>
    </lineage>
</organism>
<comment type="caution">
    <text evidence="2">The sequence shown here is derived from an EMBL/GenBank/DDBJ whole genome shotgun (WGS) entry which is preliminary data.</text>
</comment>
<proteinExistence type="predicted"/>
<reference evidence="2 3" key="1">
    <citation type="submission" date="2017-10" db="EMBL/GenBank/DDBJ databases">
        <title>Development of genomic resources for the powdery mildew, Erysiphe pulchra.</title>
        <authorList>
            <person name="Wadl P.A."/>
            <person name="Mack B.M."/>
            <person name="Moore G."/>
            <person name="Beltz S.B."/>
        </authorList>
    </citation>
    <scope>NUCLEOTIDE SEQUENCE [LARGE SCALE GENOMIC DNA]</scope>
    <source>
        <strain evidence="2">Cflorida</strain>
    </source>
</reference>
<name>A0A2S4PW15_9PEZI</name>
<feature type="region of interest" description="Disordered" evidence="1">
    <location>
        <begin position="107"/>
        <end position="139"/>
    </location>
</feature>
<gene>
    <name evidence="2" type="ORF">EPUL_003538</name>
</gene>
<protein>
    <submittedName>
        <fullName evidence="2">Uncharacterized protein</fullName>
    </submittedName>
</protein>
<dbReference type="Proteomes" id="UP000237438">
    <property type="component" value="Unassembled WGS sequence"/>
</dbReference>
<accession>A0A2S4PW15</accession>
<sequence>RRIKRRGWFNKKLAIARLAASDNAPKTTPIPHQTKPSKPMVFIQGKDAIKNKASNIYLTSQNGSQPRKSVPENQYDLNKVQQDSWVTVARDGHKKSRTIQPLLNSITKSTSPHHRLPVRPPNNIRNSKNAKKSNLEKTDSRLFVRLSPEHEWRKFSPAGTRKMIVKRLSVSPASIGLIKPVRIGFPLSPCSIEAREDLLKASGG</sequence>
<keyword evidence="3" id="KW-1185">Reference proteome</keyword>
<evidence type="ECO:0000256" key="1">
    <source>
        <dbReference type="SAM" id="MobiDB-lite"/>
    </source>
</evidence>